<accession>A0ABM7PBA8</accession>
<evidence type="ECO:0000313" key="8">
    <source>
        <dbReference type="EMBL" id="BCS94421.1"/>
    </source>
</evidence>
<evidence type="ECO:0000256" key="2">
    <source>
        <dbReference type="ARBA" id="ARBA00022840"/>
    </source>
</evidence>
<evidence type="ECO:0000256" key="1">
    <source>
        <dbReference type="ARBA" id="ARBA00022741"/>
    </source>
</evidence>
<evidence type="ECO:0000256" key="5">
    <source>
        <dbReference type="ARBA" id="ARBA00023159"/>
    </source>
</evidence>
<dbReference type="Proteomes" id="UP001320148">
    <property type="component" value="Chromosome"/>
</dbReference>
<dbReference type="InterPro" id="IPR058031">
    <property type="entry name" value="AAA_lid_NorR"/>
</dbReference>
<proteinExistence type="predicted"/>
<dbReference type="InterPro" id="IPR025944">
    <property type="entry name" value="Sigma_54_int_dom_CS"/>
</dbReference>
<keyword evidence="5" id="KW-0010">Activator</keyword>
<dbReference type="PANTHER" id="PTHR32071">
    <property type="entry name" value="TRANSCRIPTIONAL REGULATORY PROTEIN"/>
    <property type="match status" value="1"/>
</dbReference>
<sequence length="522" mass="58862">MKETHIDDYHFFREATLRICGSLHVQDALDAFRVYAETCIPMDEIRIAFFDERSSSGIILADSSPGEPSHFTRSARFTQSELQRYRKALLRDGTTLIINDFDHADEIYRIAHARHKTDVSARSKLRLNLTREGHALGVVTLFSNKKHTYTQQHARLLELLHDPFAMAMSNWRQHLTLTHYQKILKDDCQFYREALEKRAGKDVIGAETGLKGVMAMVGKVAGTNSPVMILGETGVGKEVVANAIHNASERRNGPFIKVNCGAIPESLIDSELFGHEKGAFTGATQSHRGRFERASGGTLFLDEVGELPPQVQVRLLRVLQHRTLERVGGTEPIPVDVRIISATHRDLTSMVEEGLFRQDLWFRLDVFPINIPPLRDRTMDIPDLVHHFVGDKCRELKRHTPWKIPEEAMERLKHYPWPGNVRELQNVVERELILNSDETLTFDRFLPRSAPHALETSSQTVVEPLDTVVTRAIEAALKAARGKVQGKGGAAALLKINANTLRARMQKLGIRFGRHGGDNAPR</sequence>
<dbReference type="Pfam" id="PF13185">
    <property type="entry name" value="GAF_2"/>
    <property type="match status" value="1"/>
</dbReference>
<evidence type="ECO:0000313" key="9">
    <source>
        <dbReference type="Proteomes" id="UP001320148"/>
    </source>
</evidence>
<keyword evidence="3" id="KW-0805">Transcription regulation</keyword>
<keyword evidence="9" id="KW-1185">Reference proteome</keyword>
<dbReference type="PROSITE" id="PS50045">
    <property type="entry name" value="SIGMA54_INTERACT_4"/>
    <property type="match status" value="1"/>
</dbReference>
<keyword evidence="4" id="KW-0238">DNA-binding</keyword>
<evidence type="ECO:0000256" key="4">
    <source>
        <dbReference type="ARBA" id="ARBA00023125"/>
    </source>
</evidence>
<dbReference type="RefSeq" id="WP_236890738.1">
    <property type="nucleotide sequence ID" value="NZ_AP024488.1"/>
</dbReference>
<dbReference type="Gene3D" id="3.40.50.300">
    <property type="entry name" value="P-loop containing nucleotide triphosphate hydrolases"/>
    <property type="match status" value="1"/>
</dbReference>
<dbReference type="InterPro" id="IPR009057">
    <property type="entry name" value="Homeodomain-like_sf"/>
</dbReference>
<dbReference type="Gene3D" id="1.10.10.60">
    <property type="entry name" value="Homeodomain-like"/>
    <property type="match status" value="1"/>
</dbReference>
<keyword evidence="1" id="KW-0547">Nucleotide-binding</keyword>
<dbReference type="InterPro" id="IPR029016">
    <property type="entry name" value="GAF-like_dom_sf"/>
</dbReference>
<organism evidence="8 9">
    <name type="scientific">Desulfoluna limicola</name>
    <dbReference type="NCBI Taxonomy" id="2810562"/>
    <lineage>
        <taxon>Bacteria</taxon>
        <taxon>Pseudomonadati</taxon>
        <taxon>Thermodesulfobacteriota</taxon>
        <taxon>Desulfobacteria</taxon>
        <taxon>Desulfobacterales</taxon>
        <taxon>Desulfolunaceae</taxon>
        <taxon>Desulfoluna</taxon>
    </lineage>
</organism>
<dbReference type="InterPro" id="IPR027417">
    <property type="entry name" value="P-loop_NTPase"/>
</dbReference>
<keyword evidence="6" id="KW-0804">Transcription</keyword>
<gene>
    <name evidence="8" type="ORF">DSLASN_00530</name>
</gene>
<dbReference type="CDD" id="cd00009">
    <property type="entry name" value="AAA"/>
    <property type="match status" value="1"/>
</dbReference>
<dbReference type="SUPFAM" id="SSF46689">
    <property type="entry name" value="Homeodomain-like"/>
    <property type="match status" value="1"/>
</dbReference>
<feature type="domain" description="Sigma-54 factor interaction" evidence="7">
    <location>
        <begin position="203"/>
        <end position="433"/>
    </location>
</feature>
<reference evidence="8 9" key="1">
    <citation type="submission" date="2021-02" db="EMBL/GenBank/DDBJ databases">
        <title>Complete genome of Desulfoluna sp. strain ASN36.</title>
        <authorList>
            <person name="Takahashi A."/>
            <person name="Kojima H."/>
            <person name="Fukui M."/>
        </authorList>
    </citation>
    <scope>NUCLEOTIDE SEQUENCE [LARGE SCALE GENOMIC DNA]</scope>
    <source>
        <strain evidence="8 9">ASN36</strain>
    </source>
</reference>
<dbReference type="PANTHER" id="PTHR32071:SF117">
    <property type="entry name" value="PTS-DEPENDENT DIHYDROXYACETONE KINASE OPERON REGULATORY PROTEIN-RELATED"/>
    <property type="match status" value="1"/>
</dbReference>
<dbReference type="SMART" id="SM00382">
    <property type="entry name" value="AAA"/>
    <property type="match status" value="1"/>
</dbReference>
<dbReference type="PROSITE" id="PS00675">
    <property type="entry name" value="SIGMA54_INTERACT_1"/>
    <property type="match status" value="1"/>
</dbReference>
<evidence type="ECO:0000256" key="3">
    <source>
        <dbReference type="ARBA" id="ARBA00023015"/>
    </source>
</evidence>
<dbReference type="EMBL" id="AP024488">
    <property type="protein sequence ID" value="BCS94421.1"/>
    <property type="molecule type" value="Genomic_DNA"/>
</dbReference>
<dbReference type="PROSITE" id="PS00688">
    <property type="entry name" value="SIGMA54_INTERACT_3"/>
    <property type="match status" value="1"/>
</dbReference>
<evidence type="ECO:0000259" key="7">
    <source>
        <dbReference type="PROSITE" id="PS50045"/>
    </source>
</evidence>
<dbReference type="InterPro" id="IPR003018">
    <property type="entry name" value="GAF"/>
</dbReference>
<protein>
    <submittedName>
        <fullName evidence="8">ATPase AAA</fullName>
    </submittedName>
</protein>
<evidence type="ECO:0000256" key="6">
    <source>
        <dbReference type="ARBA" id="ARBA00023163"/>
    </source>
</evidence>
<dbReference type="InterPro" id="IPR003593">
    <property type="entry name" value="AAA+_ATPase"/>
</dbReference>
<dbReference type="SUPFAM" id="SSF55781">
    <property type="entry name" value="GAF domain-like"/>
    <property type="match status" value="1"/>
</dbReference>
<keyword evidence="2" id="KW-0067">ATP-binding</keyword>
<dbReference type="Gene3D" id="1.10.8.60">
    <property type="match status" value="1"/>
</dbReference>
<dbReference type="InterPro" id="IPR025943">
    <property type="entry name" value="Sigma_54_int_dom_ATP-bd_2"/>
</dbReference>
<dbReference type="InterPro" id="IPR025662">
    <property type="entry name" value="Sigma_54_int_dom_ATP-bd_1"/>
</dbReference>
<dbReference type="InterPro" id="IPR002078">
    <property type="entry name" value="Sigma_54_int"/>
</dbReference>
<dbReference type="PROSITE" id="PS00676">
    <property type="entry name" value="SIGMA54_INTERACT_2"/>
    <property type="match status" value="1"/>
</dbReference>
<dbReference type="SUPFAM" id="SSF52540">
    <property type="entry name" value="P-loop containing nucleoside triphosphate hydrolases"/>
    <property type="match status" value="1"/>
</dbReference>
<dbReference type="Gene3D" id="3.30.450.40">
    <property type="match status" value="1"/>
</dbReference>
<dbReference type="Pfam" id="PF25601">
    <property type="entry name" value="AAA_lid_14"/>
    <property type="match status" value="1"/>
</dbReference>
<dbReference type="Pfam" id="PF00158">
    <property type="entry name" value="Sigma54_activat"/>
    <property type="match status" value="1"/>
</dbReference>
<name>A0ABM7PBA8_9BACT</name>